<evidence type="ECO:0000313" key="2">
    <source>
        <dbReference type="EMBL" id="MDO5968458.1"/>
    </source>
</evidence>
<keyword evidence="3" id="KW-1185">Reference proteome</keyword>
<keyword evidence="1" id="KW-0732">Signal</keyword>
<sequence>MKFKYYYLLILLLFIACNDTKGELVTADENLIVGKWVKIEAYISVGGPQYWVDVENGEEIDFFENGTFFSNRFKECTTGNFSIEENILLLEYTCNGFNPVSENEKGFITYKLDFLSDYFILTPISGPICIEGCSYKYQRKK</sequence>
<proteinExistence type="predicted"/>
<dbReference type="EMBL" id="JAUOEK010000025">
    <property type="protein sequence ID" value="MDO5968458.1"/>
    <property type="molecule type" value="Genomic_DNA"/>
</dbReference>
<evidence type="ECO:0008006" key="4">
    <source>
        <dbReference type="Google" id="ProtNLM"/>
    </source>
</evidence>
<reference evidence="2" key="1">
    <citation type="submission" date="2023-07" db="EMBL/GenBank/DDBJ databases">
        <title>Two novel species in the genus Flavivirga.</title>
        <authorList>
            <person name="Kwon K."/>
        </authorList>
    </citation>
    <scope>NUCLEOTIDE SEQUENCE</scope>
    <source>
        <strain evidence="2">KCTC 52353</strain>
    </source>
</reference>
<protein>
    <recommendedName>
        <fullName evidence="4">Lipocalin-like domain-containing protein</fullName>
    </recommendedName>
</protein>
<accession>A0ABT8W5R7</accession>
<gene>
    <name evidence="2" type="ORF">Q4Q35_01430</name>
</gene>
<dbReference type="PROSITE" id="PS51257">
    <property type="entry name" value="PROKAR_LIPOPROTEIN"/>
    <property type="match status" value="1"/>
</dbReference>
<feature type="signal peptide" evidence="1">
    <location>
        <begin position="1"/>
        <end position="21"/>
    </location>
</feature>
<comment type="caution">
    <text evidence="2">The sequence shown here is derived from an EMBL/GenBank/DDBJ whole genome shotgun (WGS) entry which is preliminary data.</text>
</comment>
<dbReference type="Proteomes" id="UP001176883">
    <property type="component" value="Unassembled WGS sequence"/>
</dbReference>
<dbReference type="RefSeq" id="WP_303276138.1">
    <property type="nucleotide sequence ID" value="NZ_JAUOEK010000025.1"/>
</dbReference>
<evidence type="ECO:0000256" key="1">
    <source>
        <dbReference type="SAM" id="SignalP"/>
    </source>
</evidence>
<organism evidence="2 3">
    <name type="scientific">Flavivirga aquimarina</name>
    <dbReference type="NCBI Taxonomy" id="2027862"/>
    <lineage>
        <taxon>Bacteria</taxon>
        <taxon>Pseudomonadati</taxon>
        <taxon>Bacteroidota</taxon>
        <taxon>Flavobacteriia</taxon>
        <taxon>Flavobacteriales</taxon>
        <taxon>Flavobacteriaceae</taxon>
        <taxon>Flavivirga</taxon>
    </lineage>
</organism>
<evidence type="ECO:0000313" key="3">
    <source>
        <dbReference type="Proteomes" id="UP001176883"/>
    </source>
</evidence>
<feature type="chain" id="PRO_5047099617" description="Lipocalin-like domain-containing protein" evidence="1">
    <location>
        <begin position="22"/>
        <end position="141"/>
    </location>
</feature>
<name>A0ABT8W5R7_9FLAO</name>